<evidence type="ECO:0000313" key="1">
    <source>
        <dbReference type="EMBL" id="KIK81465.1"/>
    </source>
</evidence>
<accession>A0A0D0DQ99</accession>
<name>A0A0D0DQ99_9AGAM</name>
<evidence type="ECO:0000313" key="2">
    <source>
        <dbReference type="Proteomes" id="UP000054538"/>
    </source>
</evidence>
<proteinExistence type="predicted"/>
<organism evidence="1 2">
    <name type="scientific">Paxillus rubicundulus Ve08.2h10</name>
    <dbReference type="NCBI Taxonomy" id="930991"/>
    <lineage>
        <taxon>Eukaryota</taxon>
        <taxon>Fungi</taxon>
        <taxon>Dikarya</taxon>
        <taxon>Basidiomycota</taxon>
        <taxon>Agaricomycotina</taxon>
        <taxon>Agaricomycetes</taxon>
        <taxon>Agaricomycetidae</taxon>
        <taxon>Boletales</taxon>
        <taxon>Paxilineae</taxon>
        <taxon>Paxillaceae</taxon>
        <taxon>Paxillus</taxon>
    </lineage>
</organism>
<sequence length="58" mass="6392">MNHVGYQWGKDPKGQYIDGHVNGPQAAWAARKYQGHRVLPSMLMADLDIAKAKEGLTA</sequence>
<dbReference type="OrthoDB" id="2416294at2759"/>
<reference evidence="2" key="2">
    <citation type="submission" date="2015-01" db="EMBL/GenBank/DDBJ databases">
        <title>Evolutionary Origins and Diversification of the Mycorrhizal Mutualists.</title>
        <authorList>
            <consortium name="DOE Joint Genome Institute"/>
            <consortium name="Mycorrhizal Genomics Consortium"/>
            <person name="Kohler A."/>
            <person name="Kuo A."/>
            <person name="Nagy L.G."/>
            <person name="Floudas D."/>
            <person name="Copeland A."/>
            <person name="Barry K.W."/>
            <person name="Cichocki N."/>
            <person name="Veneault-Fourrey C."/>
            <person name="LaButti K."/>
            <person name="Lindquist E.A."/>
            <person name="Lipzen A."/>
            <person name="Lundell T."/>
            <person name="Morin E."/>
            <person name="Murat C."/>
            <person name="Riley R."/>
            <person name="Ohm R."/>
            <person name="Sun H."/>
            <person name="Tunlid A."/>
            <person name="Henrissat B."/>
            <person name="Grigoriev I.V."/>
            <person name="Hibbett D.S."/>
            <person name="Martin F."/>
        </authorList>
    </citation>
    <scope>NUCLEOTIDE SEQUENCE [LARGE SCALE GENOMIC DNA]</scope>
    <source>
        <strain evidence="2">Ve08.2h10</strain>
    </source>
</reference>
<dbReference type="HOGENOM" id="CLU_2979803_0_0_1"/>
<reference evidence="1 2" key="1">
    <citation type="submission" date="2014-04" db="EMBL/GenBank/DDBJ databases">
        <authorList>
            <consortium name="DOE Joint Genome Institute"/>
            <person name="Kuo A."/>
            <person name="Kohler A."/>
            <person name="Jargeat P."/>
            <person name="Nagy L.G."/>
            <person name="Floudas D."/>
            <person name="Copeland A."/>
            <person name="Barry K.W."/>
            <person name="Cichocki N."/>
            <person name="Veneault-Fourrey C."/>
            <person name="LaButti K."/>
            <person name="Lindquist E.A."/>
            <person name="Lipzen A."/>
            <person name="Lundell T."/>
            <person name="Morin E."/>
            <person name="Murat C."/>
            <person name="Sun H."/>
            <person name="Tunlid A."/>
            <person name="Henrissat B."/>
            <person name="Grigoriev I.V."/>
            <person name="Hibbett D.S."/>
            <person name="Martin F."/>
            <person name="Nordberg H.P."/>
            <person name="Cantor M.N."/>
            <person name="Hua S.X."/>
        </authorList>
    </citation>
    <scope>NUCLEOTIDE SEQUENCE [LARGE SCALE GENOMIC DNA]</scope>
    <source>
        <strain evidence="1 2">Ve08.2h10</strain>
    </source>
</reference>
<gene>
    <name evidence="1" type="ORF">PAXRUDRAFT_156066</name>
</gene>
<keyword evidence="2" id="KW-1185">Reference proteome</keyword>
<dbReference type="EMBL" id="KN825793">
    <property type="protein sequence ID" value="KIK81465.1"/>
    <property type="molecule type" value="Genomic_DNA"/>
</dbReference>
<protein>
    <submittedName>
        <fullName evidence="1">Uncharacterized protein</fullName>
    </submittedName>
</protein>
<dbReference type="Proteomes" id="UP000054538">
    <property type="component" value="Unassembled WGS sequence"/>
</dbReference>
<dbReference type="InParanoid" id="A0A0D0DQ99"/>
<dbReference type="AlphaFoldDB" id="A0A0D0DQ99"/>